<gene>
    <name evidence="2" type="ORF">JTE90_027926</name>
</gene>
<feature type="transmembrane region" description="Helical" evidence="1">
    <location>
        <begin position="26"/>
        <end position="48"/>
    </location>
</feature>
<keyword evidence="1" id="KW-0472">Membrane</keyword>
<accession>A0AAV6VGY2</accession>
<evidence type="ECO:0000313" key="2">
    <source>
        <dbReference type="EMBL" id="KAG8195182.1"/>
    </source>
</evidence>
<dbReference type="EMBL" id="JAFNEN010000091">
    <property type="protein sequence ID" value="KAG8195182.1"/>
    <property type="molecule type" value="Genomic_DNA"/>
</dbReference>
<proteinExistence type="predicted"/>
<keyword evidence="1" id="KW-0812">Transmembrane</keyword>
<dbReference type="Proteomes" id="UP000827092">
    <property type="component" value="Unassembled WGS sequence"/>
</dbReference>
<organism evidence="2 3">
    <name type="scientific">Oedothorax gibbosus</name>
    <dbReference type="NCBI Taxonomy" id="931172"/>
    <lineage>
        <taxon>Eukaryota</taxon>
        <taxon>Metazoa</taxon>
        <taxon>Ecdysozoa</taxon>
        <taxon>Arthropoda</taxon>
        <taxon>Chelicerata</taxon>
        <taxon>Arachnida</taxon>
        <taxon>Araneae</taxon>
        <taxon>Araneomorphae</taxon>
        <taxon>Entelegynae</taxon>
        <taxon>Araneoidea</taxon>
        <taxon>Linyphiidae</taxon>
        <taxon>Erigoninae</taxon>
        <taxon>Oedothorax</taxon>
    </lineage>
</organism>
<comment type="caution">
    <text evidence="2">The sequence shown here is derived from an EMBL/GenBank/DDBJ whole genome shotgun (WGS) entry which is preliminary data.</text>
</comment>
<evidence type="ECO:0000256" key="1">
    <source>
        <dbReference type="SAM" id="Phobius"/>
    </source>
</evidence>
<sequence length="87" mass="9395">MGVVIAVVGMFLAADRKSKNSSIYSIASAIITGRVTVAFSGFFLKIVLLIKSWWGLIDKGWRGSAFFFYSSCGVFIHAEGVLPSRGS</sequence>
<name>A0AAV6VGY2_9ARAC</name>
<keyword evidence="3" id="KW-1185">Reference proteome</keyword>
<dbReference type="AlphaFoldDB" id="A0AAV6VGY2"/>
<evidence type="ECO:0000313" key="3">
    <source>
        <dbReference type="Proteomes" id="UP000827092"/>
    </source>
</evidence>
<protein>
    <submittedName>
        <fullName evidence="2">Uncharacterized protein</fullName>
    </submittedName>
</protein>
<keyword evidence="1" id="KW-1133">Transmembrane helix</keyword>
<reference evidence="2 3" key="1">
    <citation type="journal article" date="2022" name="Nat. Ecol. Evol.">
        <title>A masculinizing supergene underlies an exaggerated male reproductive morph in a spider.</title>
        <authorList>
            <person name="Hendrickx F."/>
            <person name="De Corte Z."/>
            <person name="Sonet G."/>
            <person name="Van Belleghem S.M."/>
            <person name="Kostlbacher S."/>
            <person name="Vangestel C."/>
        </authorList>
    </citation>
    <scope>NUCLEOTIDE SEQUENCE [LARGE SCALE GENOMIC DNA]</scope>
    <source>
        <strain evidence="2">W744_W776</strain>
    </source>
</reference>